<evidence type="ECO:0000259" key="11">
    <source>
        <dbReference type="Pfam" id="PF03372"/>
    </source>
</evidence>
<keyword evidence="7" id="KW-0378">Hydrolase</keyword>
<dbReference type="EMBL" id="CAJNOR010002337">
    <property type="protein sequence ID" value="CAF1280061.1"/>
    <property type="molecule type" value="Genomic_DNA"/>
</dbReference>
<dbReference type="Gene3D" id="3.60.10.10">
    <property type="entry name" value="Endonuclease/exonuclease/phosphatase"/>
    <property type="match status" value="1"/>
</dbReference>
<comment type="cofactor">
    <cofactor evidence="2">
        <name>Mg(2+)</name>
        <dbReference type="ChEBI" id="CHEBI:18420"/>
    </cofactor>
</comment>
<gene>
    <name evidence="12" type="ORF">EDS130_LOCUS14079</name>
    <name evidence="13" type="ORF">XAT740_LOCUS27766</name>
</gene>
<dbReference type="Proteomes" id="UP000663852">
    <property type="component" value="Unassembled WGS sequence"/>
</dbReference>
<evidence type="ECO:0000256" key="3">
    <source>
        <dbReference type="ARBA" id="ARBA00004322"/>
    </source>
</evidence>
<keyword evidence="4" id="KW-0540">Nuclease</keyword>
<evidence type="ECO:0000313" key="14">
    <source>
        <dbReference type="Proteomes" id="UP000663828"/>
    </source>
</evidence>
<dbReference type="GO" id="GO:0070260">
    <property type="term" value="F:5'-tyrosyl-DNA phosphodiesterase activity"/>
    <property type="evidence" value="ECO:0007669"/>
    <property type="project" value="TreeGrafter"/>
</dbReference>
<comment type="caution">
    <text evidence="12">The sequence shown here is derived from an EMBL/GenBank/DDBJ whole genome shotgun (WGS) entry which is preliminary data.</text>
</comment>
<dbReference type="Pfam" id="PF03372">
    <property type="entry name" value="Exo_endo_phos"/>
    <property type="match status" value="1"/>
</dbReference>
<dbReference type="OrthoDB" id="10040038at2759"/>
<keyword evidence="14" id="KW-1185">Reference proteome</keyword>
<dbReference type="InterPro" id="IPR051547">
    <property type="entry name" value="TDP2-like"/>
</dbReference>
<dbReference type="PANTHER" id="PTHR15822">
    <property type="entry name" value="TRAF AND TNF RECEPTOR-ASSOCIATED PROTEIN"/>
    <property type="match status" value="1"/>
</dbReference>
<comment type="subcellular location">
    <subcellularLocation>
        <location evidence="3">Nucleus</location>
        <location evidence="3">PML body</location>
    </subcellularLocation>
</comment>
<keyword evidence="6" id="KW-0227">DNA damage</keyword>
<keyword evidence="8" id="KW-0460">Magnesium</keyword>
<evidence type="ECO:0000313" key="13">
    <source>
        <dbReference type="EMBL" id="CAF1280061.1"/>
    </source>
</evidence>
<dbReference type="InterPro" id="IPR036691">
    <property type="entry name" value="Endo/exonu/phosph_ase_sf"/>
</dbReference>
<evidence type="ECO:0000256" key="8">
    <source>
        <dbReference type="ARBA" id="ARBA00022842"/>
    </source>
</evidence>
<dbReference type="InterPro" id="IPR005135">
    <property type="entry name" value="Endo/exonuclease/phosphatase"/>
</dbReference>
<evidence type="ECO:0000256" key="2">
    <source>
        <dbReference type="ARBA" id="ARBA00001946"/>
    </source>
</evidence>
<evidence type="ECO:0000256" key="9">
    <source>
        <dbReference type="ARBA" id="ARBA00023204"/>
    </source>
</evidence>
<name>A0A814FHA9_ADIRI</name>
<dbReference type="PANTHER" id="PTHR15822:SF4">
    <property type="entry name" value="TYROSYL-DNA PHOSPHODIESTERASE 2"/>
    <property type="match status" value="1"/>
</dbReference>
<evidence type="ECO:0000313" key="15">
    <source>
        <dbReference type="Proteomes" id="UP000663852"/>
    </source>
</evidence>
<sequence length="311" mass="36253">MQNLKPYNRLPIWHYNANKHGWIPRDPAMVHYPDAYRHGSLRVITYNIWFDTRYQPQRFRHLNLLLQHTNAQIICLQEMTRSVLQGLISQPWIQRRYLVSDIDGRTFVTSPDSYGVVMLIDKQLPVQQLMSIPFPSKLGRQLLLAEIQIGSELLAIGTVHLESMRRNEDTRSEQLQICQAIFDKYTKKRSRATCLLVGDFNFDYQWPENFDQMNILANWTDLWPRLNGLYDPGLTTLREARLDRMMFRSSRIIPIGIKIIGNQPIAHIPKEHNLGTNILNVLSLGYVGPSVENVFLSDHFGLMADFDLRHV</sequence>
<dbReference type="GO" id="GO:0046872">
    <property type="term" value="F:metal ion binding"/>
    <property type="evidence" value="ECO:0007669"/>
    <property type="project" value="UniProtKB-KW"/>
</dbReference>
<evidence type="ECO:0000256" key="5">
    <source>
        <dbReference type="ARBA" id="ARBA00022723"/>
    </source>
</evidence>
<dbReference type="GO" id="GO:0004518">
    <property type="term" value="F:nuclease activity"/>
    <property type="evidence" value="ECO:0007669"/>
    <property type="project" value="UniProtKB-KW"/>
</dbReference>
<proteinExistence type="predicted"/>
<feature type="domain" description="Endonuclease/exonuclease/phosphatase" evidence="11">
    <location>
        <begin position="44"/>
        <end position="258"/>
    </location>
</feature>
<evidence type="ECO:0000256" key="4">
    <source>
        <dbReference type="ARBA" id="ARBA00022722"/>
    </source>
</evidence>
<dbReference type="Proteomes" id="UP000663828">
    <property type="component" value="Unassembled WGS sequence"/>
</dbReference>
<evidence type="ECO:0000256" key="1">
    <source>
        <dbReference type="ARBA" id="ARBA00001936"/>
    </source>
</evidence>
<comment type="cofactor">
    <cofactor evidence="1">
        <name>Mn(2+)</name>
        <dbReference type="ChEBI" id="CHEBI:29035"/>
    </cofactor>
</comment>
<keyword evidence="10" id="KW-0539">Nucleus</keyword>
<dbReference type="AlphaFoldDB" id="A0A814FHA9"/>
<dbReference type="GO" id="GO:0005737">
    <property type="term" value="C:cytoplasm"/>
    <property type="evidence" value="ECO:0007669"/>
    <property type="project" value="TreeGrafter"/>
</dbReference>
<organism evidence="12 15">
    <name type="scientific">Adineta ricciae</name>
    <name type="common">Rotifer</name>
    <dbReference type="NCBI Taxonomy" id="249248"/>
    <lineage>
        <taxon>Eukaryota</taxon>
        <taxon>Metazoa</taxon>
        <taxon>Spiralia</taxon>
        <taxon>Gnathifera</taxon>
        <taxon>Rotifera</taxon>
        <taxon>Eurotatoria</taxon>
        <taxon>Bdelloidea</taxon>
        <taxon>Adinetida</taxon>
        <taxon>Adinetidae</taxon>
        <taxon>Adineta</taxon>
    </lineage>
</organism>
<dbReference type="EMBL" id="CAJNOJ010000057">
    <property type="protein sequence ID" value="CAF0985039.1"/>
    <property type="molecule type" value="Genomic_DNA"/>
</dbReference>
<keyword evidence="5" id="KW-0479">Metal-binding</keyword>
<dbReference type="GO" id="GO:0003697">
    <property type="term" value="F:single-stranded DNA binding"/>
    <property type="evidence" value="ECO:0007669"/>
    <property type="project" value="TreeGrafter"/>
</dbReference>
<accession>A0A814FHA9</accession>
<reference evidence="12" key="1">
    <citation type="submission" date="2021-02" db="EMBL/GenBank/DDBJ databases">
        <authorList>
            <person name="Nowell W R."/>
        </authorList>
    </citation>
    <scope>NUCLEOTIDE SEQUENCE</scope>
</reference>
<dbReference type="SUPFAM" id="SSF56219">
    <property type="entry name" value="DNase I-like"/>
    <property type="match status" value="1"/>
</dbReference>
<evidence type="ECO:0000256" key="10">
    <source>
        <dbReference type="ARBA" id="ARBA00023242"/>
    </source>
</evidence>
<keyword evidence="9" id="KW-0234">DNA repair</keyword>
<dbReference type="GO" id="GO:0006302">
    <property type="term" value="P:double-strand break repair"/>
    <property type="evidence" value="ECO:0007669"/>
    <property type="project" value="TreeGrafter"/>
</dbReference>
<evidence type="ECO:0000256" key="6">
    <source>
        <dbReference type="ARBA" id="ARBA00022763"/>
    </source>
</evidence>
<dbReference type="CDD" id="cd09080">
    <property type="entry name" value="TDP2"/>
    <property type="match status" value="1"/>
</dbReference>
<evidence type="ECO:0000256" key="7">
    <source>
        <dbReference type="ARBA" id="ARBA00022801"/>
    </source>
</evidence>
<protein>
    <recommendedName>
        <fullName evidence="11">Endonuclease/exonuclease/phosphatase domain-containing protein</fullName>
    </recommendedName>
</protein>
<evidence type="ECO:0000313" key="12">
    <source>
        <dbReference type="EMBL" id="CAF0985039.1"/>
    </source>
</evidence>
<dbReference type="GO" id="GO:0016605">
    <property type="term" value="C:PML body"/>
    <property type="evidence" value="ECO:0007669"/>
    <property type="project" value="UniProtKB-SubCell"/>
</dbReference>